<organism evidence="10 11">
    <name type="scientific">Thauera humireducens</name>
    <dbReference type="NCBI Taxonomy" id="1134435"/>
    <lineage>
        <taxon>Bacteria</taxon>
        <taxon>Pseudomonadati</taxon>
        <taxon>Pseudomonadota</taxon>
        <taxon>Betaproteobacteria</taxon>
        <taxon>Rhodocyclales</taxon>
        <taxon>Zoogloeaceae</taxon>
        <taxon>Thauera</taxon>
    </lineage>
</organism>
<evidence type="ECO:0000256" key="7">
    <source>
        <dbReference type="ARBA" id="ARBA00023136"/>
    </source>
</evidence>
<dbReference type="KEGG" id="thu:AC731_017995"/>
<feature type="transmembrane region" description="Helical" evidence="8">
    <location>
        <begin position="371"/>
        <end position="394"/>
    </location>
</feature>
<feature type="domain" description="Type II secretion system protein GspF" evidence="9">
    <location>
        <begin position="267"/>
        <end position="388"/>
    </location>
</feature>
<proteinExistence type="inferred from homology"/>
<dbReference type="STRING" id="1134435.AC731_017995"/>
<keyword evidence="11" id="KW-1185">Reference proteome</keyword>
<dbReference type="PANTHER" id="PTHR30012:SF0">
    <property type="entry name" value="TYPE II SECRETION SYSTEM PROTEIN F-RELATED"/>
    <property type="match status" value="1"/>
</dbReference>
<evidence type="ECO:0000256" key="6">
    <source>
        <dbReference type="ARBA" id="ARBA00022989"/>
    </source>
</evidence>
<feature type="transmembrane region" description="Helical" evidence="8">
    <location>
        <begin position="162"/>
        <end position="185"/>
    </location>
</feature>
<evidence type="ECO:0000256" key="5">
    <source>
        <dbReference type="ARBA" id="ARBA00022692"/>
    </source>
</evidence>
<feature type="domain" description="Type II secretion system protein GspF" evidence="9">
    <location>
        <begin position="69"/>
        <end position="186"/>
    </location>
</feature>
<evidence type="ECO:0000313" key="11">
    <source>
        <dbReference type="Proteomes" id="UP000036902"/>
    </source>
</evidence>
<evidence type="ECO:0000256" key="8">
    <source>
        <dbReference type="SAM" id="Phobius"/>
    </source>
</evidence>
<name>A0A127K9M8_9RHOO</name>
<keyword evidence="4" id="KW-0997">Cell inner membrane</keyword>
<dbReference type="AlphaFoldDB" id="A0A127K9M8"/>
<dbReference type="Proteomes" id="UP000036902">
    <property type="component" value="Chromosome"/>
</dbReference>
<evidence type="ECO:0000313" key="10">
    <source>
        <dbReference type="EMBL" id="AMO38670.1"/>
    </source>
</evidence>
<dbReference type="EMBL" id="CP014646">
    <property type="protein sequence ID" value="AMO38670.1"/>
    <property type="molecule type" value="Genomic_DNA"/>
</dbReference>
<dbReference type="InterPro" id="IPR003004">
    <property type="entry name" value="GspF/PilC"/>
</dbReference>
<evidence type="ECO:0000256" key="2">
    <source>
        <dbReference type="ARBA" id="ARBA00005745"/>
    </source>
</evidence>
<evidence type="ECO:0000256" key="4">
    <source>
        <dbReference type="ARBA" id="ARBA00022519"/>
    </source>
</evidence>
<dbReference type="GO" id="GO:0005886">
    <property type="term" value="C:plasma membrane"/>
    <property type="evidence" value="ECO:0007669"/>
    <property type="project" value="UniProtKB-SubCell"/>
</dbReference>
<dbReference type="RefSeq" id="WP_048708253.1">
    <property type="nucleotide sequence ID" value="NZ_CP014646.1"/>
</dbReference>
<dbReference type="Pfam" id="PF00482">
    <property type="entry name" value="T2SSF"/>
    <property type="match status" value="2"/>
</dbReference>
<dbReference type="InterPro" id="IPR042094">
    <property type="entry name" value="T2SS_GspF_sf"/>
</dbReference>
<evidence type="ECO:0000256" key="1">
    <source>
        <dbReference type="ARBA" id="ARBA00004429"/>
    </source>
</evidence>
<dbReference type="PANTHER" id="PTHR30012">
    <property type="entry name" value="GENERAL SECRETION PATHWAY PROTEIN"/>
    <property type="match status" value="1"/>
</dbReference>
<keyword evidence="5 8" id="KW-0812">Transmembrane</keyword>
<sequence length="399" mass="43220">MNLHRYRAMAADGRRVRGELDAADLLDLEQRLQTMGLVLINGEPVRLRWRTRAKVPRRELIHFCFHFEQLLAAGVPPFEALTAMRNATTHARTRALIGMLLADVERGRPLSEAIARQEGVFAPALVALIKAGEHAGRLSEAVREIGAALEREEALVAHARRVAIYPAIVAALILAALVVALVQVVPEMEKLFRSSGEQLPLQTQLLLALSALVTRHGWLMLLGAGSLAAALQWQLAHSEPARVHAHRLLLSLPLVGGILRDIGLARFASTLASLYAAGVPVIDALRISQDTTGNLALRAALHDVTRQVEQGRPLSAAFETASRFPALLTRMAQVGEQTGALDRALENIALLCRRDVEIAIGRLQAAIEPGLTVMLGALLLWVASAILGPIYGLITRLPL</sequence>
<accession>A0A127K9M8</accession>
<reference evidence="11" key="1">
    <citation type="submission" date="2016-03" db="EMBL/GenBank/DDBJ databases">
        <authorList>
            <person name="Ma C."/>
            <person name="Zhou S."/>
            <person name="Yang G."/>
        </authorList>
    </citation>
    <scope>NUCLEOTIDE SEQUENCE [LARGE SCALE GENOMIC DNA]</scope>
    <source>
        <strain evidence="11">SgZ-1</strain>
    </source>
</reference>
<keyword evidence="7 8" id="KW-0472">Membrane</keyword>
<dbReference type="FunFam" id="1.20.81.30:FF:000001">
    <property type="entry name" value="Type II secretion system protein F"/>
    <property type="match status" value="1"/>
</dbReference>
<dbReference type="InterPro" id="IPR018076">
    <property type="entry name" value="T2SS_GspF_dom"/>
</dbReference>
<evidence type="ECO:0000259" key="9">
    <source>
        <dbReference type="Pfam" id="PF00482"/>
    </source>
</evidence>
<gene>
    <name evidence="10" type="ORF">AC731_017995</name>
</gene>
<keyword evidence="3" id="KW-1003">Cell membrane</keyword>
<keyword evidence="6 8" id="KW-1133">Transmembrane helix</keyword>
<protein>
    <submittedName>
        <fullName evidence="10">Type II secretion system protein</fullName>
    </submittedName>
</protein>
<comment type="similarity">
    <text evidence="2">Belongs to the GSP F family.</text>
</comment>
<evidence type="ECO:0000256" key="3">
    <source>
        <dbReference type="ARBA" id="ARBA00022475"/>
    </source>
</evidence>
<comment type="subcellular location">
    <subcellularLocation>
        <location evidence="1">Cell inner membrane</location>
        <topology evidence="1">Multi-pass membrane protein</topology>
    </subcellularLocation>
</comment>
<dbReference type="Gene3D" id="1.20.81.30">
    <property type="entry name" value="Type II secretion system (T2SS), domain F"/>
    <property type="match status" value="2"/>
</dbReference>